<reference evidence="2 3" key="1">
    <citation type="submission" date="2018-02" db="EMBL/GenBank/DDBJ databases">
        <title>8 Nocardia nova and 1 Nocardia cyriacigeorgica strain used for evolution to TMP-SMX.</title>
        <authorList>
            <person name="Mehta H."/>
            <person name="Weng J."/>
            <person name="Shamoo Y."/>
        </authorList>
    </citation>
    <scope>NUCLEOTIDE SEQUENCE [LARGE SCALE GENOMIC DNA]</scope>
    <source>
        <strain evidence="2 3">MDA3139</strain>
    </source>
</reference>
<dbReference type="EMBL" id="PSZC01000014">
    <property type="protein sequence ID" value="PPJ36452.1"/>
    <property type="molecule type" value="Genomic_DNA"/>
</dbReference>
<evidence type="ECO:0000313" key="3">
    <source>
        <dbReference type="Proteomes" id="UP000239874"/>
    </source>
</evidence>
<sequence length="336" mass="36260">MTESHPFTHGCSPAPADPDDASDAELARILAACQDWNHALTESESRALAAAFAQVDTPLQHWGAGVAVAYSERLIRDTDQLLYFASIEREPHDPHRYADGARNALYALRAYFENRALQPPNRADYLGELNELYAAEIEFLRTRGHTPAIDWIGDEPGRPALTAFLDNTHELYATNGDACLIGSHTEQPPARWSVAIRERDTGEIVASAAHTRFATAYDDALTSSPVTSCHVAAEDGCASENAGSRQKARVTLPKDSTVCIDDIVGLDAENCLIVRTGAGDSTIVLTPCCRASGKGSLHSATGVVCRSCYADVDHKHGDINIPIAIARDDLDIVIEP</sequence>
<proteinExistence type="predicted"/>
<gene>
    <name evidence="2" type="ORF">C5E45_20625</name>
</gene>
<protein>
    <submittedName>
        <fullName evidence="2">Uncharacterized protein</fullName>
    </submittedName>
</protein>
<evidence type="ECO:0000313" key="2">
    <source>
        <dbReference type="EMBL" id="PPJ36452.1"/>
    </source>
</evidence>
<organism evidence="2 3">
    <name type="scientific">Nocardia nova</name>
    <dbReference type="NCBI Taxonomy" id="37330"/>
    <lineage>
        <taxon>Bacteria</taxon>
        <taxon>Bacillati</taxon>
        <taxon>Actinomycetota</taxon>
        <taxon>Actinomycetes</taxon>
        <taxon>Mycobacteriales</taxon>
        <taxon>Nocardiaceae</taxon>
        <taxon>Nocardia</taxon>
    </lineage>
</organism>
<comment type="caution">
    <text evidence="2">The sequence shown here is derived from an EMBL/GenBank/DDBJ whole genome shotgun (WGS) entry which is preliminary data.</text>
</comment>
<name>A0A2S6AMK4_9NOCA</name>
<dbReference type="Proteomes" id="UP000239874">
    <property type="component" value="Unassembled WGS sequence"/>
</dbReference>
<feature type="region of interest" description="Disordered" evidence="1">
    <location>
        <begin position="1"/>
        <end position="20"/>
    </location>
</feature>
<dbReference type="AlphaFoldDB" id="A0A2S6AMK4"/>
<evidence type="ECO:0000256" key="1">
    <source>
        <dbReference type="SAM" id="MobiDB-lite"/>
    </source>
</evidence>
<dbReference type="RefSeq" id="WP_104380248.1">
    <property type="nucleotide sequence ID" value="NZ_PSZC01000014.1"/>
</dbReference>
<accession>A0A2S6AMK4</accession>